<dbReference type="Pfam" id="PF03372">
    <property type="entry name" value="Exo_endo_phos"/>
    <property type="match status" value="1"/>
</dbReference>
<comment type="caution">
    <text evidence="16">The sequence shown here is derived from an EMBL/GenBank/DDBJ whole genome shotgun (WGS) entry which is preliminary data.</text>
</comment>
<dbReference type="GO" id="GO:0046872">
    <property type="term" value="F:metal ion binding"/>
    <property type="evidence" value="ECO:0007669"/>
    <property type="project" value="UniProtKB-KW"/>
</dbReference>
<dbReference type="SUPFAM" id="SSF56219">
    <property type="entry name" value="DNase I-like"/>
    <property type="match status" value="1"/>
</dbReference>
<dbReference type="GO" id="GO:0004767">
    <property type="term" value="F:sphingomyelin phosphodiesterase activity"/>
    <property type="evidence" value="ECO:0007669"/>
    <property type="project" value="InterPro"/>
</dbReference>
<evidence type="ECO:0000256" key="4">
    <source>
        <dbReference type="ARBA" id="ARBA00006335"/>
    </source>
</evidence>
<evidence type="ECO:0000259" key="15">
    <source>
        <dbReference type="Pfam" id="PF03372"/>
    </source>
</evidence>
<dbReference type="PANTHER" id="PTHR16320:SF24">
    <property type="entry name" value="PHOSPHODIESTERASE, PUTATIVE-RELATED"/>
    <property type="match status" value="1"/>
</dbReference>
<evidence type="ECO:0000256" key="11">
    <source>
        <dbReference type="ARBA" id="ARBA00023098"/>
    </source>
</evidence>
<evidence type="ECO:0000313" key="16">
    <source>
        <dbReference type="EMBL" id="ROW11129.1"/>
    </source>
</evidence>
<name>A0A423X5A0_9PEZI</name>
<keyword evidence="7" id="KW-0378">Hydrolase</keyword>
<feature type="transmembrane region" description="Helical" evidence="14">
    <location>
        <begin position="435"/>
        <end position="453"/>
    </location>
</feature>
<evidence type="ECO:0000256" key="12">
    <source>
        <dbReference type="ARBA" id="ARBA00023136"/>
    </source>
</evidence>
<evidence type="ECO:0000256" key="13">
    <source>
        <dbReference type="SAM" id="MobiDB-lite"/>
    </source>
</evidence>
<keyword evidence="10 14" id="KW-1133">Transmembrane helix</keyword>
<feature type="transmembrane region" description="Helical" evidence="14">
    <location>
        <begin position="465"/>
        <end position="493"/>
    </location>
</feature>
<accession>A0A423X5A0</accession>
<evidence type="ECO:0000256" key="3">
    <source>
        <dbReference type="ARBA" id="ARBA00004991"/>
    </source>
</evidence>
<comment type="subcellular location">
    <subcellularLocation>
        <location evidence="1">Membrane</location>
        <topology evidence="1">Multi-pass membrane protein</topology>
    </subcellularLocation>
</comment>
<dbReference type="GO" id="GO:0006665">
    <property type="term" value="P:sphingolipid metabolic process"/>
    <property type="evidence" value="ECO:0007669"/>
    <property type="project" value="UniProtKB-KW"/>
</dbReference>
<reference evidence="16 17" key="1">
    <citation type="submission" date="2015-09" db="EMBL/GenBank/DDBJ databases">
        <title>Host preference determinants of Valsa canker pathogens revealed by comparative genomics.</title>
        <authorList>
            <person name="Yin Z."/>
            <person name="Huang L."/>
        </authorList>
    </citation>
    <scope>NUCLEOTIDE SEQUENCE [LARGE SCALE GENOMIC DNA]</scope>
    <source>
        <strain evidence="16 17">03-1</strain>
    </source>
</reference>
<evidence type="ECO:0000256" key="9">
    <source>
        <dbReference type="ARBA" id="ARBA00022919"/>
    </source>
</evidence>
<evidence type="ECO:0000256" key="7">
    <source>
        <dbReference type="ARBA" id="ARBA00022801"/>
    </source>
</evidence>
<dbReference type="EMBL" id="LKEA01000002">
    <property type="protein sequence ID" value="ROW11129.1"/>
    <property type="molecule type" value="Genomic_DNA"/>
</dbReference>
<evidence type="ECO:0000256" key="1">
    <source>
        <dbReference type="ARBA" id="ARBA00004141"/>
    </source>
</evidence>
<keyword evidence="12 14" id="KW-0472">Membrane</keyword>
<evidence type="ECO:0000313" key="17">
    <source>
        <dbReference type="Proteomes" id="UP000283895"/>
    </source>
</evidence>
<evidence type="ECO:0000256" key="5">
    <source>
        <dbReference type="ARBA" id="ARBA00022692"/>
    </source>
</evidence>
<dbReference type="Gene3D" id="3.60.10.10">
    <property type="entry name" value="Endonuclease/exonuclease/phosphatase"/>
    <property type="match status" value="1"/>
</dbReference>
<dbReference type="InterPro" id="IPR036691">
    <property type="entry name" value="Endo/exonu/phosph_ase_sf"/>
</dbReference>
<gene>
    <name evidence="16" type="ORF">VMCG_01190</name>
</gene>
<feature type="region of interest" description="Disordered" evidence="13">
    <location>
        <begin position="374"/>
        <end position="397"/>
    </location>
</feature>
<evidence type="ECO:0000256" key="8">
    <source>
        <dbReference type="ARBA" id="ARBA00022842"/>
    </source>
</evidence>
<dbReference type="STRING" id="356882.A0A423X5A0"/>
<protein>
    <recommendedName>
        <fullName evidence="15">Endonuclease/exonuclease/phosphatase domain-containing protein</fullName>
    </recommendedName>
</protein>
<evidence type="ECO:0000256" key="14">
    <source>
        <dbReference type="SAM" id="Phobius"/>
    </source>
</evidence>
<keyword evidence="8" id="KW-0460">Magnesium</keyword>
<keyword evidence="17" id="KW-1185">Reference proteome</keyword>
<keyword evidence="11" id="KW-0443">Lipid metabolism</keyword>
<evidence type="ECO:0000256" key="2">
    <source>
        <dbReference type="ARBA" id="ARBA00004760"/>
    </source>
</evidence>
<dbReference type="InterPro" id="IPR038772">
    <property type="entry name" value="Sph/SMPD2-like"/>
</dbReference>
<comment type="similarity">
    <text evidence="4">Belongs to the neutral sphingomyelinase family.</text>
</comment>
<dbReference type="PANTHER" id="PTHR16320">
    <property type="entry name" value="SPHINGOMYELINASE FAMILY MEMBER"/>
    <property type="match status" value="1"/>
</dbReference>
<sequence length="531" mass="58487">MDNPLPPEINLITLNCWGLKFNISKLREPRFREIARQLAQASPQPNIVCLQEVWAQSDYLAIRQETRHLLPHGKFYFSGAFGGGLAILSRWPIEEATMVPYVLSGRPTAFWRGDWYVGKGVACARIRLGGDAGEVLEVFNTHTHAPYSSDKGDTYRVHREAQAWQLAKLLRGAAERGHLVVAAGDFNMTPLSTAHRIITGGAPVQDVWRVLHPDSSLGCRADDEIERARGRDVPTARFNVLENGVTSNGVFNTWRWTKSERKKLGPGRPIIEIEPDVADPRGKRLDYIFANTAARELEDGSIGGWVVREAKVGMLQRHPELGCSLSDHFSVEATFVFHQTPKEGLGSLKWPLPPGINSSLSAFRHSLPRPLHADSVLDNSTTGGDAPEATSPAGGAFLQLQTPTPSSNHYEGLLSGLASYKAREATQTKQRTAHFFFWVAVTIACYIAVWFIPTHSDNFTAASNHGINFVLLLLGSLGLAAGCVDGLMALLFFRGSEKRALMEFEWELRNRKSLAAGEAPGATEEDIGVKY</sequence>
<evidence type="ECO:0000256" key="6">
    <source>
        <dbReference type="ARBA" id="ARBA00022723"/>
    </source>
</evidence>
<organism evidence="16 17">
    <name type="scientific">Cytospora schulzeri</name>
    <dbReference type="NCBI Taxonomy" id="448051"/>
    <lineage>
        <taxon>Eukaryota</taxon>
        <taxon>Fungi</taxon>
        <taxon>Dikarya</taxon>
        <taxon>Ascomycota</taxon>
        <taxon>Pezizomycotina</taxon>
        <taxon>Sordariomycetes</taxon>
        <taxon>Sordariomycetidae</taxon>
        <taxon>Diaporthales</taxon>
        <taxon>Cytosporaceae</taxon>
        <taxon>Cytospora</taxon>
    </lineage>
</organism>
<dbReference type="FunFam" id="3.60.10.10:FF:000059">
    <property type="entry name" value="Inositol phosphosphingolipids phospholipase C"/>
    <property type="match status" value="1"/>
</dbReference>
<comment type="pathway">
    <text evidence="2">Lipid metabolism; sphingolipid metabolism.</text>
</comment>
<dbReference type="OrthoDB" id="387657at2759"/>
<keyword evidence="9" id="KW-0746">Sphingolipid metabolism</keyword>
<keyword evidence="6" id="KW-0479">Metal-binding</keyword>
<dbReference type="InterPro" id="IPR005135">
    <property type="entry name" value="Endo/exonuclease/phosphatase"/>
</dbReference>
<dbReference type="AlphaFoldDB" id="A0A423X5A0"/>
<comment type="pathway">
    <text evidence="3">Sphingolipid metabolism.</text>
</comment>
<evidence type="ECO:0000256" key="10">
    <source>
        <dbReference type="ARBA" id="ARBA00022989"/>
    </source>
</evidence>
<dbReference type="Proteomes" id="UP000283895">
    <property type="component" value="Unassembled WGS sequence"/>
</dbReference>
<keyword evidence="5 14" id="KW-0812">Transmembrane</keyword>
<dbReference type="GO" id="GO:0016020">
    <property type="term" value="C:membrane"/>
    <property type="evidence" value="ECO:0007669"/>
    <property type="project" value="UniProtKB-SubCell"/>
</dbReference>
<feature type="domain" description="Endonuclease/exonuclease/phosphatase" evidence="15">
    <location>
        <begin position="12"/>
        <end position="328"/>
    </location>
</feature>
<proteinExistence type="inferred from homology"/>